<dbReference type="InterPro" id="IPR016181">
    <property type="entry name" value="Acyl_CoA_acyltransferase"/>
</dbReference>
<evidence type="ECO:0000313" key="3">
    <source>
        <dbReference type="Proteomes" id="UP000662914"/>
    </source>
</evidence>
<dbReference type="CDD" id="cd04301">
    <property type="entry name" value="NAT_SF"/>
    <property type="match status" value="1"/>
</dbReference>
<evidence type="ECO:0000259" key="1">
    <source>
        <dbReference type="PROSITE" id="PS51186"/>
    </source>
</evidence>
<reference evidence="2" key="1">
    <citation type="journal article" name="DNA Res.">
        <title>The physiological potential of anammox bacteria as revealed by their core genome structure.</title>
        <authorList>
            <person name="Okubo T."/>
            <person name="Toyoda A."/>
            <person name="Fukuhara K."/>
            <person name="Uchiyama I."/>
            <person name="Harigaya Y."/>
            <person name="Kuroiwa M."/>
            <person name="Suzuki T."/>
            <person name="Murakami Y."/>
            <person name="Suwa Y."/>
            <person name="Takami H."/>
        </authorList>
    </citation>
    <scope>NUCLEOTIDE SEQUENCE</scope>
    <source>
        <strain evidence="2">317325-3</strain>
    </source>
</reference>
<protein>
    <recommendedName>
        <fullName evidence="1">N-acetyltransferase domain-containing protein</fullName>
    </recommendedName>
</protein>
<dbReference type="InterPro" id="IPR000182">
    <property type="entry name" value="GNAT_dom"/>
</dbReference>
<evidence type="ECO:0000313" key="2">
    <source>
        <dbReference type="EMBL" id="BBO21856.1"/>
    </source>
</evidence>
<dbReference type="Pfam" id="PF00583">
    <property type="entry name" value="Acetyltransf_1"/>
    <property type="match status" value="1"/>
</dbReference>
<dbReference type="EMBL" id="AP021857">
    <property type="protein sequence ID" value="BBO21856.1"/>
    <property type="molecule type" value="Genomic_DNA"/>
</dbReference>
<dbReference type="Proteomes" id="UP000662914">
    <property type="component" value="Chromosome"/>
</dbReference>
<dbReference type="Gene3D" id="3.40.630.30">
    <property type="match status" value="1"/>
</dbReference>
<accession>A0A809S0A1</accession>
<feature type="domain" description="N-acetyltransferase" evidence="1">
    <location>
        <begin position="18"/>
        <end position="179"/>
    </location>
</feature>
<dbReference type="AlphaFoldDB" id="A0A809S0A1"/>
<proteinExistence type="predicted"/>
<dbReference type="SUPFAM" id="SSF55729">
    <property type="entry name" value="Acyl-CoA N-acyltransferases (Nat)"/>
    <property type="match status" value="1"/>
</dbReference>
<dbReference type="KEGG" id="ddz:DSYM_25550"/>
<name>A0A809S0A1_9PROT</name>
<organism evidence="2 3">
    <name type="scientific">Candidatus Desulfobacillus denitrificans</name>
    <dbReference type="NCBI Taxonomy" id="2608985"/>
    <lineage>
        <taxon>Bacteria</taxon>
        <taxon>Pseudomonadati</taxon>
        <taxon>Pseudomonadota</taxon>
        <taxon>Betaproteobacteria</taxon>
        <taxon>Candidatus Desulfobacillus</taxon>
    </lineage>
</organism>
<sequence length="211" mass="23387">MARPHSATAMSENVSPPISIRTLAAGEREAIERFFLEEMDDISLYWRFFRTMTPMTVHAYVAQMRFDNGCVVFGAFYGERLVGVAELSAIPGSEMCAENRPGSLSCAELGIAVSNQLHHKGVGRALLDYLLRHGWSRGLKRIQLSSLHDNRPMLKLAERLGFKPLREESGEVIMQALRPADWPQAMPLQPLSAAADSAVTCTARAANVRCR</sequence>
<gene>
    <name evidence="2" type="ORF">DSYM_25550</name>
</gene>
<dbReference type="PROSITE" id="PS51186">
    <property type="entry name" value="GNAT"/>
    <property type="match status" value="1"/>
</dbReference>
<dbReference type="GO" id="GO:0016747">
    <property type="term" value="F:acyltransferase activity, transferring groups other than amino-acyl groups"/>
    <property type="evidence" value="ECO:0007669"/>
    <property type="project" value="InterPro"/>
</dbReference>